<dbReference type="Pfam" id="PF00561">
    <property type="entry name" value="Abhydrolase_1"/>
    <property type="match status" value="1"/>
</dbReference>
<dbReference type="EMBL" id="BLPF01000002">
    <property type="protein sequence ID" value="GFJ82499.1"/>
    <property type="molecule type" value="Genomic_DNA"/>
</dbReference>
<dbReference type="InterPro" id="IPR000073">
    <property type="entry name" value="AB_hydrolase_1"/>
</dbReference>
<protein>
    <recommendedName>
        <fullName evidence="2">AB hydrolase-1 domain-containing protein</fullName>
    </recommendedName>
</protein>
<keyword evidence="4" id="KW-1185">Reference proteome</keyword>
<organism evidence="3 4">
    <name type="scientific">Phytohabitans houttuyneae</name>
    <dbReference type="NCBI Taxonomy" id="1076126"/>
    <lineage>
        <taxon>Bacteria</taxon>
        <taxon>Bacillati</taxon>
        <taxon>Actinomycetota</taxon>
        <taxon>Actinomycetes</taxon>
        <taxon>Micromonosporales</taxon>
        <taxon>Micromonosporaceae</taxon>
    </lineage>
</organism>
<accession>A0A6V8KK14</accession>
<feature type="transmembrane region" description="Helical" evidence="1">
    <location>
        <begin position="90"/>
        <end position="113"/>
    </location>
</feature>
<keyword evidence="1" id="KW-0812">Transmembrane</keyword>
<reference evidence="3 4" key="2">
    <citation type="submission" date="2020-03" db="EMBL/GenBank/DDBJ databases">
        <authorList>
            <person name="Ichikawa N."/>
            <person name="Kimura A."/>
            <person name="Kitahashi Y."/>
            <person name="Uohara A."/>
        </authorList>
    </citation>
    <scope>NUCLEOTIDE SEQUENCE [LARGE SCALE GENOMIC DNA]</scope>
    <source>
        <strain evidence="3 4">NBRC 108639</strain>
    </source>
</reference>
<dbReference type="AlphaFoldDB" id="A0A6V8KK14"/>
<evidence type="ECO:0000256" key="1">
    <source>
        <dbReference type="SAM" id="Phobius"/>
    </source>
</evidence>
<dbReference type="GO" id="GO:0003824">
    <property type="term" value="F:catalytic activity"/>
    <property type="evidence" value="ECO:0007669"/>
    <property type="project" value="UniProtKB-ARBA"/>
</dbReference>
<dbReference type="SUPFAM" id="SSF53474">
    <property type="entry name" value="alpha/beta-Hydrolases"/>
    <property type="match status" value="1"/>
</dbReference>
<proteinExistence type="predicted"/>
<evidence type="ECO:0000313" key="3">
    <source>
        <dbReference type="EMBL" id="GFJ82499.1"/>
    </source>
</evidence>
<dbReference type="Proteomes" id="UP000482800">
    <property type="component" value="Unassembled WGS sequence"/>
</dbReference>
<comment type="caution">
    <text evidence="3">The sequence shown here is derived from an EMBL/GenBank/DDBJ whole genome shotgun (WGS) entry which is preliminary data.</text>
</comment>
<keyword evidence="1" id="KW-0472">Membrane</keyword>
<feature type="transmembrane region" description="Helical" evidence="1">
    <location>
        <begin position="134"/>
        <end position="152"/>
    </location>
</feature>
<evidence type="ECO:0000313" key="4">
    <source>
        <dbReference type="Proteomes" id="UP000482800"/>
    </source>
</evidence>
<reference evidence="3 4" key="1">
    <citation type="submission" date="2020-03" db="EMBL/GenBank/DDBJ databases">
        <title>Whole genome shotgun sequence of Phytohabitans houttuyneae NBRC 108639.</title>
        <authorList>
            <person name="Komaki H."/>
            <person name="Tamura T."/>
        </authorList>
    </citation>
    <scope>NUCLEOTIDE SEQUENCE [LARGE SCALE GENOMIC DNA]</scope>
    <source>
        <strain evidence="3 4">NBRC 108639</strain>
    </source>
</reference>
<evidence type="ECO:0000259" key="2">
    <source>
        <dbReference type="Pfam" id="PF00561"/>
    </source>
</evidence>
<gene>
    <name evidence="3" type="ORF">Phou_066790</name>
</gene>
<feature type="transmembrane region" description="Helical" evidence="1">
    <location>
        <begin position="38"/>
        <end position="54"/>
    </location>
</feature>
<name>A0A6V8KK14_9ACTN</name>
<keyword evidence="1" id="KW-1133">Transmembrane helix</keyword>
<sequence length="460" mass="48673">MVTRLWRPAAALAVAVLWGVVAARWTPRGPLTNADALWSVGISAAVGLAAGWASRSRWSMLAAPAAFVAALELTRAGVPGPSVDAPHASPFGILALVTGRGVHGVLSVLPLVLGAAYGAGLTRRGQRASRIRRAATALVTAALVALTAAVAIPARTASTGPGGVADLAAVHGLRVMIRGQDAAAPVLLFIPGAPGGSELGAMRRRLAPLEKRFVVATLDRRGGGGSYPALDPTGAATLDGAVADTIAVTDYLRDRFGRARIYLLAHSGGSIVGVLAAQRHPDRYHAYIGTGQAVDLTASDRIFHTDVLAWARATGRDGLARQLAAQGPPPYDSVYGYEPLMTYAPEAYGQGTPAFTVDVPEYTLLQKVHTLNAILDTWSAQYPSMARVDLRRDVPRLEVPAYFVQGGREMRGLAVPFAQWYERLQAPRKHQEVFAAAGHRAMFDEPGRFVSFMERLLPPP</sequence>
<dbReference type="Gene3D" id="3.40.50.1820">
    <property type="entry name" value="alpha/beta hydrolase"/>
    <property type="match status" value="1"/>
</dbReference>
<feature type="domain" description="AB hydrolase-1" evidence="2">
    <location>
        <begin position="185"/>
        <end position="313"/>
    </location>
</feature>
<dbReference type="InterPro" id="IPR029058">
    <property type="entry name" value="AB_hydrolase_fold"/>
</dbReference>